<dbReference type="Pfam" id="PF04397">
    <property type="entry name" value="LytTR"/>
    <property type="match status" value="1"/>
</dbReference>
<reference evidence="2 3" key="1">
    <citation type="submission" date="2020-06" db="EMBL/GenBank/DDBJ databases">
        <authorList>
            <person name="Kang J."/>
        </authorList>
    </citation>
    <scope>NUCLEOTIDE SEQUENCE [LARGE SCALE GENOMIC DNA]</scope>
    <source>
        <strain evidence="2 3">DCY120</strain>
    </source>
</reference>
<dbReference type="SMART" id="SM00850">
    <property type="entry name" value="LytTR"/>
    <property type="match status" value="1"/>
</dbReference>
<organism evidence="2 3">
    <name type="scientific">Bombilactobacillus apium</name>
    <dbReference type="NCBI Taxonomy" id="2675299"/>
    <lineage>
        <taxon>Bacteria</taxon>
        <taxon>Bacillati</taxon>
        <taxon>Bacillota</taxon>
        <taxon>Bacilli</taxon>
        <taxon>Lactobacillales</taxon>
        <taxon>Lactobacillaceae</taxon>
        <taxon>Bombilactobacillus</taxon>
    </lineage>
</organism>
<dbReference type="AlphaFoldDB" id="A0A850R7B8"/>
<accession>A0A850R7B8</accession>
<evidence type="ECO:0000313" key="2">
    <source>
        <dbReference type="EMBL" id="NVY96737.1"/>
    </source>
</evidence>
<dbReference type="GO" id="GO:0003677">
    <property type="term" value="F:DNA binding"/>
    <property type="evidence" value="ECO:0007669"/>
    <property type="project" value="InterPro"/>
</dbReference>
<comment type="caution">
    <text evidence="2">The sequence shown here is derived from an EMBL/GenBank/DDBJ whole genome shotgun (WGS) entry which is preliminary data.</text>
</comment>
<keyword evidence="3" id="KW-1185">Reference proteome</keyword>
<evidence type="ECO:0000313" key="3">
    <source>
        <dbReference type="Proteomes" id="UP000563523"/>
    </source>
</evidence>
<evidence type="ECO:0000259" key="1">
    <source>
        <dbReference type="PROSITE" id="PS50930"/>
    </source>
</evidence>
<dbReference type="RefSeq" id="WP_176942901.1">
    <property type="nucleotide sequence ID" value="NZ_JABZEC010000005.1"/>
</dbReference>
<dbReference type="Gene3D" id="2.40.50.1020">
    <property type="entry name" value="LytTr DNA-binding domain"/>
    <property type="match status" value="1"/>
</dbReference>
<feature type="domain" description="HTH LytTR-type" evidence="1">
    <location>
        <begin position="111"/>
        <end position="140"/>
    </location>
</feature>
<dbReference type="InterPro" id="IPR007492">
    <property type="entry name" value="LytTR_DNA-bd_dom"/>
</dbReference>
<protein>
    <submittedName>
        <fullName evidence="2">LytTR family transcriptional regulator</fullName>
    </submittedName>
</protein>
<dbReference type="Proteomes" id="UP000563523">
    <property type="component" value="Unassembled WGS sequence"/>
</dbReference>
<proteinExistence type="predicted"/>
<name>A0A850R7B8_9LACO</name>
<sequence length="140" mass="16600">MRVEVEIDSQLSEDWAGFHIQTLTTELQQLITSIENNSQYIWGYREQEIRPINLNELYQVYTEDDHVWLQLAEFKGRFYQVAVQLNQNFIVAGRDLAFNFQLMDHLEVNNNGTIDMLLKNQQRVPISRGKVQEIKERLDL</sequence>
<gene>
    <name evidence="2" type="ORF">HU830_06155</name>
</gene>
<dbReference type="PROSITE" id="PS50930">
    <property type="entry name" value="HTH_LYTTR"/>
    <property type="match status" value="1"/>
</dbReference>
<dbReference type="EMBL" id="JABZEC010000005">
    <property type="protein sequence ID" value="NVY96737.1"/>
    <property type="molecule type" value="Genomic_DNA"/>
</dbReference>